<gene>
    <name evidence="1" type="ORF">MERR_LOCUS24690</name>
</gene>
<accession>A0A6D2J948</accession>
<proteinExistence type="predicted"/>
<keyword evidence="2" id="KW-1185">Reference proteome</keyword>
<dbReference type="OrthoDB" id="1104772at2759"/>
<name>A0A6D2J948_9BRAS</name>
<evidence type="ECO:0000313" key="1">
    <source>
        <dbReference type="EMBL" id="CAA7037455.1"/>
    </source>
</evidence>
<dbReference type="Proteomes" id="UP000467841">
    <property type="component" value="Unassembled WGS sequence"/>
</dbReference>
<comment type="caution">
    <text evidence="1">The sequence shown here is derived from an EMBL/GenBank/DDBJ whole genome shotgun (WGS) entry which is preliminary data.</text>
</comment>
<organism evidence="1 2">
    <name type="scientific">Microthlaspi erraticum</name>
    <dbReference type="NCBI Taxonomy" id="1685480"/>
    <lineage>
        <taxon>Eukaryota</taxon>
        <taxon>Viridiplantae</taxon>
        <taxon>Streptophyta</taxon>
        <taxon>Embryophyta</taxon>
        <taxon>Tracheophyta</taxon>
        <taxon>Spermatophyta</taxon>
        <taxon>Magnoliopsida</taxon>
        <taxon>eudicotyledons</taxon>
        <taxon>Gunneridae</taxon>
        <taxon>Pentapetalae</taxon>
        <taxon>rosids</taxon>
        <taxon>malvids</taxon>
        <taxon>Brassicales</taxon>
        <taxon>Brassicaceae</taxon>
        <taxon>Coluteocarpeae</taxon>
        <taxon>Microthlaspi</taxon>
    </lineage>
</organism>
<protein>
    <submittedName>
        <fullName evidence="1">Uncharacterized protein</fullName>
    </submittedName>
</protein>
<dbReference type="EMBL" id="CACVBM020001174">
    <property type="protein sequence ID" value="CAA7037455.1"/>
    <property type="molecule type" value="Genomic_DNA"/>
</dbReference>
<reference evidence="1" key="1">
    <citation type="submission" date="2020-01" db="EMBL/GenBank/DDBJ databases">
        <authorList>
            <person name="Mishra B."/>
        </authorList>
    </citation>
    <scope>NUCLEOTIDE SEQUENCE [LARGE SCALE GENOMIC DNA]</scope>
</reference>
<evidence type="ECO:0000313" key="2">
    <source>
        <dbReference type="Proteomes" id="UP000467841"/>
    </source>
</evidence>
<sequence>MHPVSVFSNWDKVDHYTKNIIIYSARKKCHMLMAYTEGVDLVSFISSNIPVGTSKFDVRASRLPSSFKRCLCLTKDDQEESAR</sequence>
<dbReference type="AlphaFoldDB" id="A0A6D2J948"/>